<reference evidence="1" key="1">
    <citation type="submission" date="2021-10" db="EMBL/GenBank/DDBJ databases">
        <title>Melipona bicolor Genome sequencing and assembly.</title>
        <authorList>
            <person name="Araujo N.S."/>
            <person name="Arias M.C."/>
        </authorList>
    </citation>
    <scope>NUCLEOTIDE SEQUENCE</scope>
    <source>
        <strain evidence="1">USP_2M_L1-L4_2017</strain>
        <tissue evidence="1">Whole body</tissue>
    </source>
</reference>
<sequence length="86" mass="9731">MCVRTTEGHGIRETWCLICQETVRYTNETTGGTFRVDERVQAGKSPSKWKISTSDSGRNRVDAINRHIHINRSFLGVVNQNARPEG</sequence>
<keyword evidence="2" id="KW-1185">Reference proteome</keyword>
<organism evidence="1 2">
    <name type="scientific">Melipona bicolor</name>
    <dbReference type="NCBI Taxonomy" id="60889"/>
    <lineage>
        <taxon>Eukaryota</taxon>
        <taxon>Metazoa</taxon>
        <taxon>Ecdysozoa</taxon>
        <taxon>Arthropoda</taxon>
        <taxon>Hexapoda</taxon>
        <taxon>Insecta</taxon>
        <taxon>Pterygota</taxon>
        <taxon>Neoptera</taxon>
        <taxon>Endopterygota</taxon>
        <taxon>Hymenoptera</taxon>
        <taxon>Apocrita</taxon>
        <taxon>Aculeata</taxon>
        <taxon>Apoidea</taxon>
        <taxon>Anthophila</taxon>
        <taxon>Apidae</taxon>
        <taxon>Melipona</taxon>
    </lineage>
</organism>
<accession>A0AA40GAQ6</accession>
<comment type="caution">
    <text evidence="1">The sequence shown here is derived from an EMBL/GenBank/DDBJ whole genome shotgun (WGS) entry which is preliminary data.</text>
</comment>
<dbReference type="EMBL" id="JAHYIQ010000003">
    <property type="protein sequence ID" value="KAK1134124.1"/>
    <property type="molecule type" value="Genomic_DNA"/>
</dbReference>
<evidence type="ECO:0000313" key="1">
    <source>
        <dbReference type="EMBL" id="KAK1134124.1"/>
    </source>
</evidence>
<proteinExistence type="predicted"/>
<dbReference type="Proteomes" id="UP001177670">
    <property type="component" value="Unassembled WGS sequence"/>
</dbReference>
<protein>
    <submittedName>
        <fullName evidence="1">Uncharacterized protein</fullName>
    </submittedName>
</protein>
<dbReference type="AlphaFoldDB" id="A0AA40GAQ6"/>
<name>A0AA40GAQ6_9HYME</name>
<evidence type="ECO:0000313" key="2">
    <source>
        <dbReference type="Proteomes" id="UP001177670"/>
    </source>
</evidence>
<gene>
    <name evidence="1" type="ORF">K0M31_011906</name>
</gene>